<dbReference type="SMART" id="SM00481">
    <property type="entry name" value="POLIIIAc"/>
    <property type="match status" value="1"/>
</dbReference>
<evidence type="ECO:0000259" key="2">
    <source>
        <dbReference type="SMART" id="SM00481"/>
    </source>
</evidence>
<evidence type="ECO:0000256" key="1">
    <source>
        <dbReference type="SAM" id="Coils"/>
    </source>
</evidence>
<dbReference type="Gene3D" id="1.10.150.650">
    <property type="match status" value="1"/>
</dbReference>
<dbReference type="PANTHER" id="PTHR42924">
    <property type="entry name" value="EXONUCLEASE"/>
    <property type="match status" value="1"/>
</dbReference>
<dbReference type="InterPro" id="IPR003141">
    <property type="entry name" value="Pol/His_phosphatase_N"/>
</dbReference>
<name>A0A0G0M168_9BACT</name>
<dbReference type="Proteomes" id="UP000034932">
    <property type="component" value="Unassembled WGS sequence"/>
</dbReference>
<dbReference type="SUPFAM" id="SSF89550">
    <property type="entry name" value="PHP domain-like"/>
    <property type="match status" value="1"/>
</dbReference>
<dbReference type="InterPro" id="IPR052018">
    <property type="entry name" value="PHP_domain"/>
</dbReference>
<proteinExistence type="predicted"/>
<dbReference type="PANTHER" id="PTHR42924:SF3">
    <property type="entry name" value="POLYMERASE_HISTIDINOL PHOSPHATASE N-TERMINAL DOMAIN-CONTAINING PROTEIN"/>
    <property type="match status" value="1"/>
</dbReference>
<dbReference type="EMBL" id="LBVW01000004">
    <property type="protein sequence ID" value="KKQ94070.1"/>
    <property type="molecule type" value="Genomic_DNA"/>
</dbReference>
<protein>
    <submittedName>
        <fullName evidence="3">PHP domain protein</fullName>
    </submittedName>
</protein>
<dbReference type="GO" id="GO:0004534">
    <property type="term" value="F:5'-3' RNA exonuclease activity"/>
    <property type="evidence" value="ECO:0007669"/>
    <property type="project" value="TreeGrafter"/>
</dbReference>
<organism evidence="3 4">
    <name type="scientific">Candidatus Woesebacteria bacterium GW2011_GWB1_39_10b</name>
    <dbReference type="NCBI Taxonomy" id="1618573"/>
    <lineage>
        <taxon>Bacteria</taxon>
        <taxon>Candidatus Woeseibacteriota</taxon>
    </lineage>
</organism>
<evidence type="ECO:0000313" key="3">
    <source>
        <dbReference type="EMBL" id="KKQ94070.1"/>
    </source>
</evidence>
<accession>A0A0G0M168</accession>
<evidence type="ECO:0000313" key="4">
    <source>
        <dbReference type="Proteomes" id="UP000034932"/>
    </source>
</evidence>
<reference evidence="3 4" key="1">
    <citation type="journal article" date="2015" name="Nature">
        <title>rRNA introns, odd ribosomes, and small enigmatic genomes across a large radiation of phyla.</title>
        <authorList>
            <person name="Brown C.T."/>
            <person name="Hug L.A."/>
            <person name="Thomas B.C."/>
            <person name="Sharon I."/>
            <person name="Castelle C.J."/>
            <person name="Singh A."/>
            <person name="Wilkins M.J."/>
            <person name="Williams K.H."/>
            <person name="Banfield J.F."/>
        </authorList>
    </citation>
    <scope>NUCLEOTIDE SEQUENCE [LARGE SCALE GENOMIC DNA]</scope>
</reference>
<gene>
    <name evidence="3" type="ORF">UT19_C0004G0031</name>
</gene>
<dbReference type="Gene3D" id="3.20.20.140">
    <property type="entry name" value="Metal-dependent hydrolases"/>
    <property type="match status" value="1"/>
</dbReference>
<dbReference type="InterPro" id="IPR016195">
    <property type="entry name" value="Pol/histidinol_Pase-like"/>
</dbReference>
<feature type="domain" description="Polymerase/histidinol phosphatase N-terminal" evidence="2">
    <location>
        <begin position="7"/>
        <end position="72"/>
    </location>
</feature>
<sequence>MKRYQTLHCHTKTSDGFLTHRQVLDICGENNIGVVAFTDHDSLPKDKVIKELLENKKHPAKWIVGIEISADKPTDFKDKFSPHIVGLFVDPFNRDLIKHCEMAQEARRERMSHMVKKLNGLGFNLIEEDCLKASKGEAVGRPHIVQAIKSKEENLELIEKLRKKMEQDADKNEELRIKYDLMMQRGESQYPYVLFLSDDSYIKGVYVDYLYRINLDDCVKLIRKAGGLAFFAHWFTEISKCDETSMEKLLREDRIDGAETVYGFYDDIKDEFMRQRAILQKIINRYHKLESGGADAHTEEQLKDFAKDSWYAGLTIDMAENILSSGKVDGKWSSL</sequence>
<keyword evidence="1" id="KW-0175">Coiled coil</keyword>
<dbReference type="GO" id="GO:0035312">
    <property type="term" value="F:5'-3' DNA exonuclease activity"/>
    <property type="evidence" value="ECO:0007669"/>
    <property type="project" value="TreeGrafter"/>
</dbReference>
<dbReference type="AlphaFoldDB" id="A0A0G0M168"/>
<feature type="coiled-coil region" evidence="1">
    <location>
        <begin position="148"/>
        <end position="178"/>
    </location>
</feature>
<dbReference type="STRING" id="1618573.UT19_C0004G0031"/>
<comment type="caution">
    <text evidence="3">The sequence shown here is derived from an EMBL/GenBank/DDBJ whole genome shotgun (WGS) entry which is preliminary data.</text>
</comment>